<comment type="caution">
    <text evidence="2">The sequence shown here is derived from an EMBL/GenBank/DDBJ whole genome shotgun (WGS) entry which is preliminary data.</text>
</comment>
<dbReference type="Proteomes" id="UP000288805">
    <property type="component" value="Unassembled WGS sequence"/>
</dbReference>
<sequence>MCPFGFWGKKLAVSTGRSQIGLQPVATGHFGTCIKKWPVSTSRAHRGKLGHLNGEVSKPVADDPNLKTWRSENSLDAVHDMYSDLENSSQIFDLKSKLWQSRQGDREVTTYYNQMVMLWQELDLCYEDEWDCRNDSVRHKKREENNRVYVFLARLNHNLDEVRSRILGRKPLPSIREVFSEVRQEEARRKVMLTDPEPKSNPEIESSALVSKGSDSDGDRRKKPWHTKETCWKIHGKPQNFKKKNGSDGRAFQTMSADSQGPQINSEKPNFTNEQLSHLYKLFQSPQFSNPSCSLAQQGNYLIATLSSIKSNVHCPWTIDSGATDHMTGFHKYSLPINRVQETKRSKLKTVLFQL</sequence>
<evidence type="ECO:0000313" key="2">
    <source>
        <dbReference type="EMBL" id="RVW94150.1"/>
    </source>
</evidence>
<protein>
    <recommendedName>
        <fullName evidence="4">Retrotransposon gag domain-containing protein</fullName>
    </recommendedName>
</protein>
<feature type="compositionally biased region" description="Basic and acidic residues" evidence="1">
    <location>
        <begin position="214"/>
        <end position="232"/>
    </location>
</feature>
<evidence type="ECO:0008006" key="4">
    <source>
        <dbReference type="Google" id="ProtNLM"/>
    </source>
</evidence>
<evidence type="ECO:0000256" key="1">
    <source>
        <dbReference type="SAM" id="MobiDB-lite"/>
    </source>
</evidence>
<dbReference type="AlphaFoldDB" id="A0A438IBQ5"/>
<feature type="compositionally biased region" description="Polar residues" evidence="1">
    <location>
        <begin position="253"/>
        <end position="264"/>
    </location>
</feature>
<name>A0A438IBQ5_VITVI</name>
<organism evidence="2 3">
    <name type="scientific">Vitis vinifera</name>
    <name type="common">Grape</name>
    <dbReference type="NCBI Taxonomy" id="29760"/>
    <lineage>
        <taxon>Eukaryota</taxon>
        <taxon>Viridiplantae</taxon>
        <taxon>Streptophyta</taxon>
        <taxon>Embryophyta</taxon>
        <taxon>Tracheophyta</taxon>
        <taxon>Spermatophyta</taxon>
        <taxon>Magnoliopsida</taxon>
        <taxon>eudicotyledons</taxon>
        <taxon>Gunneridae</taxon>
        <taxon>Pentapetalae</taxon>
        <taxon>rosids</taxon>
        <taxon>Vitales</taxon>
        <taxon>Vitaceae</taxon>
        <taxon>Viteae</taxon>
        <taxon>Vitis</taxon>
    </lineage>
</organism>
<proteinExistence type="predicted"/>
<accession>A0A438IBQ5</accession>
<dbReference type="PANTHER" id="PTHR34222">
    <property type="entry name" value="GAG_PRE-INTEGRS DOMAIN-CONTAINING PROTEIN"/>
    <property type="match status" value="1"/>
</dbReference>
<evidence type="ECO:0000313" key="3">
    <source>
        <dbReference type="Proteomes" id="UP000288805"/>
    </source>
</evidence>
<gene>
    <name evidence="2" type="ORF">CK203_038204</name>
</gene>
<feature type="region of interest" description="Disordered" evidence="1">
    <location>
        <begin position="188"/>
        <end position="264"/>
    </location>
</feature>
<feature type="compositionally biased region" description="Basic residues" evidence="1">
    <location>
        <begin position="234"/>
        <end position="244"/>
    </location>
</feature>
<dbReference type="EMBL" id="QGNW01000124">
    <property type="protein sequence ID" value="RVW94150.1"/>
    <property type="molecule type" value="Genomic_DNA"/>
</dbReference>
<reference evidence="2 3" key="1">
    <citation type="journal article" date="2018" name="PLoS Genet.">
        <title>Population sequencing reveals clonal diversity and ancestral inbreeding in the grapevine cultivar Chardonnay.</title>
        <authorList>
            <person name="Roach M.J."/>
            <person name="Johnson D.L."/>
            <person name="Bohlmann J."/>
            <person name="van Vuuren H.J."/>
            <person name="Jones S.J."/>
            <person name="Pretorius I.S."/>
            <person name="Schmidt S.A."/>
            <person name="Borneman A.R."/>
        </authorList>
    </citation>
    <scope>NUCLEOTIDE SEQUENCE [LARGE SCALE GENOMIC DNA]</scope>
    <source>
        <strain evidence="3">cv. Chardonnay</strain>
        <tissue evidence="2">Leaf</tissue>
    </source>
</reference>
<dbReference type="PANTHER" id="PTHR34222:SF91">
    <property type="match status" value="1"/>
</dbReference>